<feature type="chain" id="PRO_5041440819" evidence="1">
    <location>
        <begin position="23"/>
        <end position="579"/>
    </location>
</feature>
<name>A0AA42WBB8_9BURK</name>
<dbReference type="InterPro" id="IPR039721">
    <property type="entry name" value="C5-epimerase"/>
</dbReference>
<dbReference type="AlphaFoldDB" id="A0AA42WBB8"/>
<evidence type="ECO:0000259" key="2">
    <source>
        <dbReference type="Pfam" id="PF06662"/>
    </source>
</evidence>
<dbReference type="InterPro" id="IPR010598">
    <property type="entry name" value="C5-epim_C"/>
</dbReference>
<protein>
    <submittedName>
        <fullName evidence="3">D-glucuronyl C5-epimerase family protein</fullName>
    </submittedName>
</protein>
<dbReference type="EMBL" id="JAOCKG010000004">
    <property type="protein sequence ID" value="MDH2051146.1"/>
    <property type="molecule type" value="Genomic_DNA"/>
</dbReference>
<sequence>MKQVLRKILVAAFFVSSHSAIAGTCPSIGAAPRTIASSAETYATTKGFSLREDGVVLYDYGKAFNGLGKWADPFFNSNYALGLYRDFLNTNCTDEKLKEQFLNIADWMISEGKTRGDMLVWEYPFSDPNFQLAPGWISGIGQSRMASVLLRANAVTGKSEYKAAAEAAMRAYEHTITEGGVMVYEGDVAWLEEMADIKGNSFKVLNGHITGLAGILDYYAITKDEKWMAVVKRGVAAVKRDIPKFDAGFSSYYSLKMPSNARPIAPRVEYNALHVSQLIWMYENFGDPEFLTWAMRFHAYDMNDDRYSASSSIDPINHGPASLRGLYGDHYWSASQFPADVSIKLSGIEKITGVAIDINIAQERPINFSVEARLGGKPVSQKLVRENAAIHLDVLFDAPIDADEVLVSFKDTADKDILAIKSMMVLRESPRYSAVANDCNFRIRGMHDPAEYNLNDALNPGPHQMHTYCAGWIVLPRDKDMTMLYAAGGYGATGGFVVESSDDLVNWKKIGSVPAAGGEVEGLTNSYVRVSFDETMTTIREVFLSGDSVIEWRKPSIPAWGDSRISGNALPAPGSAVIR</sequence>
<dbReference type="GO" id="GO:0047464">
    <property type="term" value="F:heparosan-N-sulfate-glucuronate 5-epimerase activity"/>
    <property type="evidence" value="ECO:0007669"/>
    <property type="project" value="InterPro"/>
</dbReference>
<dbReference type="Proteomes" id="UP001161276">
    <property type="component" value="Unassembled WGS sequence"/>
</dbReference>
<reference evidence="3" key="1">
    <citation type="submission" date="2022-09" db="EMBL/GenBank/DDBJ databases">
        <title>Intensive care unit water sources are persistently colonized with multi-drug resistant bacteria and are the site of extensive horizontal gene transfer of antibiotic resistance genes.</title>
        <authorList>
            <person name="Diorio-Toth L."/>
        </authorList>
    </citation>
    <scope>NUCLEOTIDE SEQUENCE</scope>
    <source>
        <strain evidence="3">GD03676</strain>
    </source>
</reference>
<dbReference type="PANTHER" id="PTHR13174:SF3">
    <property type="entry name" value="D-GLUCURONYL C5-EPIMERASE"/>
    <property type="match status" value="1"/>
</dbReference>
<accession>A0AA42WBB8</accession>
<feature type="domain" description="D-glucuronyl C5-epimerase C-terminal" evidence="2">
    <location>
        <begin position="119"/>
        <end position="297"/>
    </location>
</feature>
<evidence type="ECO:0000313" key="3">
    <source>
        <dbReference type="EMBL" id="MDH2051146.1"/>
    </source>
</evidence>
<feature type="signal peptide" evidence="1">
    <location>
        <begin position="1"/>
        <end position="22"/>
    </location>
</feature>
<dbReference type="SUPFAM" id="SSF48208">
    <property type="entry name" value="Six-hairpin glycosidases"/>
    <property type="match status" value="2"/>
</dbReference>
<evidence type="ECO:0000256" key="1">
    <source>
        <dbReference type="SAM" id="SignalP"/>
    </source>
</evidence>
<proteinExistence type="predicted"/>
<dbReference type="GO" id="GO:0005975">
    <property type="term" value="P:carbohydrate metabolic process"/>
    <property type="evidence" value="ECO:0007669"/>
    <property type="project" value="InterPro"/>
</dbReference>
<dbReference type="RefSeq" id="WP_280026865.1">
    <property type="nucleotide sequence ID" value="NZ_JAOCKG010000004.1"/>
</dbReference>
<dbReference type="PANTHER" id="PTHR13174">
    <property type="entry name" value="D-GLUCURONYL C5-EPIMERASE"/>
    <property type="match status" value="1"/>
</dbReference>
<comment type="caution">
    <text evidence="3">The sequence shown here is derived from an EMBL/GenBank/DDBJ whole genome shotgun (WGS) entry which is preliminary data.</text>
</comment>
<dbReference type="InterPro" id="IPR008928">
    <property type="entry name" value="6-hairpin_glycosidase_sf"/>
</dbReference>
<evidence type="ECO:0000313" key="4">
    <source>
        <dbReference type="Proteomes" id="UP001161276"/>
    </source>
</evidence>
<organism evidence="3 4">
    <name type="scientific">Achromobacter marplatensis</name>
    <dbReference type="NCBI Taxonomy" id="470868"/>
    <lineage>
        <taxon>Bacteria</taxon>
        <taxon>Pseudomonadati</taxon>
        <taxon>Pseudomonadota</taxon>
        <taxon>Betaproteobacteria</taxon>
        <taxon>Burkholderiales</taxon>
        <taxon>Alcaligenaceae</taxon>
        <taxon>Achromobacter</taxon>
    </lineage>
</organism>
<dbReference type="GO" id="GO:0015012">
    <property type="term" value="P:heparan sulfate proteoglycan biosynthetic process"/>
    <property type="evidence" value="ECO:0007669"/>
    <property type="project" value="InterPro"/>
</dbReference>
<gene>
    <name evidence="3" type="ORF">N5K24_12105</name>
</gene>
<dbReference type="Pfam" id="PF06662">
    <property type="entry name" value="C5-epim_C"/>
    <property type="match status" value="1"/>
</dbReference>
<keyword evidence="1" id="KW-0732">Signal</keyword>